<keyword evidence="3" id="KW-1185">Reference proteome</keyword>
<feature type="chain" id="PRO_5043667741" evidence="1">
    <location>
        <begin position="19"/>
        <end position="206"/>
    </location>
</feature>
<evidence type="ECO:0000256" key="1">
    <source>
        <dbReference type="SAM" id="SignalP"/>
    </source>
</evidence>
<evidence type="ECO:0000313" key="2">
    <source>
        <dbReference type="EMBL" id="MEJ8568383.1"/>
    </source>
</evidence>
<dbReference type="AlphaFoldDB" id="A0AAW9RJY5"/>
<dbReference type="RefSeq" id="WP_354695699.1">
    <property type="nucleotide sequence ID" value="NZ_JAZHOG010000007.1"/>
</dbReference>
<gene>
    <name evidence="2" type="ORF">V3330_12175</name>
</gene>
<feature type="signal peptide" evidence="1">
    <location>
        <begin position="1"/>
        <end position="18"/>
    </location>
</feature>
<dbReference type="PROSITE" id="PS51257">
    <property type="entry name" value="PROKAR_LIPOPROTEIN"/>
    <property type="match status" value="1"/>
</dbReference>
<dbReference type="PANTHER" id="PTHR37530:SF1">
    <property type="entry name" value="OUTER MEMBRANE PROTEIN SLP"/>
    <property type="match status" value="1"/>
</dbReference>
<evidence type="ECO:0000313" key="3">
    <source>
        <dbReference type="Proteomes" id="UP001359886"/>
    </source>
</evidence>
<comment type="caution">
    <text evidence="2">The sequence shown here is derived from an EMBL/GenBank/DDBJ whole genome shotgun (WGS) entry which is preliminary data.</text>
</comment>
<protein>
    <submittedName>
        <fullName evidence="2">Slp family lipoprotein</fullName>
    </submittedName>
</protein>
<keyword evidence="1" id="KW-0732">Signal</keyword>
<dbReference type="PANTHER" id="PTHR37530">
    <property type="entry name" value="OUTER MEMBRANE PROTEIN SLP"/>
    <property type="match status" value="1"/>
</dbReference>
<keyword evidence="2" id="KW-0449">Lipoprotein</keyword>
<organism evidence="2 3">
    <name type="scientific">Elongatibacter sediminis</name>
    <dbReference type="NCBI Taxonomy" id="3119006"/>
    <lineage>
        <taxon>Bacteria</taxon>
        <taxon>Pseudomonadati</taxon>
        <taxon>Pseudomonadota</taxon>
        <taxon>Gammaproteobacteria</taxon>
        <taxon>Chromatiales</taxon>
        <taxon>Wenzhouxiangellaceae</taxon>
        <taxon>Elongatibacter</taxon>
    </lineage>
</organism>
<dbReference type="EMBL" id="JAZHOG010000007">
    <property type="protein sequence ID" value="MEJ8568383.1"/>
    <property type="molecule type" value="Genomic_DNA"/>
</dbReference>
<accession>A0AAW9RJY5</accession>
<dbReference type="Proteomes" id="UP001359886">
    <property type="component" value="Unassembled WGS sequence"/>
</dbReference>
<dbReference type="InterPro" id="IPR004658">
    <property type="entry name" value="OMP_Slp"/>
</dbReference>
<dbReference type="NCBIfam" id="TIGR00752">
    <property type="entry name" value="slp"/>
    <property type="match status" value="1"/>
</dbReference>
<dbReference type="Pfam" id="PF03843">
    <property type="entry name" value="Slp"/>
    <property type="match status" value="1"/>
</dbReference>
<dbReference type="PIRSF" id="PIRSF004982">
    <property type="entry name" value="SlP"/>
    <property type="match status" value="1"/>
</dbReference>
<sequence length="206" mass="23777">MRRALHILIGMAALLALAACSTVPPRLQGEYADISPARVEPSAFGQSVRWGGVIVGVRNEADRTCFEILSRDLGTGLRPRLEDRTAGRFMACKPGFYDPEVFAKGREVTLTGRIETIEEHKIEAFDYRYPVLEVDELVLWEERREVIVHHDYPYDPFWFPYYRGGPYWGYYPFHSYYHFPGPYFSGRAVVRRPLPGPVQFDTDEDH</sequence>
<proteinExistence type="predicted"/>
<name>A0AAW9RJY5_9GAMM</name>
<dbReference type="GO" id="GO:0019867">
    <property type="term" value="C:outer membrane"/>
    <property type="evidence" value="ECO:0007669"/>
    <property type="project" value="InterPro"/>
</dbReference>
<reference evidence="2 3" key="1">
    <citation type="submission" date="2024-02" db="EMBL/GenBank/DDBJ databases">
        <title>A novel Wenzhouxiangellaceae bacterium, isolated from coastal sediments.</title>
        <authorList>
            <person name="Du Z.-J."/>
            <person name="Ye Y.-Q."/>
            <person name="Zhang X.-Y."/>
        </authorList>
    </citation>
    <scope>NUCLEOTIDE SEQUENCE [LARGE SCALE GENOMIC DNA]</scope>
    <source>
        <strain evidence="2 3">CH-27</strain>
    </source>
</reference>